<dbReference type="AlphaFoldDB" id="A0AAV2PGP8"/>
<dbReference type="SMART" id="SM00034">
    <property type="entry name" value="CLECT"/>
    <property type="match status" value="2"/>
</dbReference>
<accession>A0AAV2PGP8</accession>
<dbReference type="InterPro" id="IPR016186">
    <property type="entry name" value="C-type_lectin-like/link_sf"/>
</dbReference>
<sequence length="427" mass="49412">MGARHGLWLGAEMIDPPEWHWNSSGIPLDEDFPWGDCKPIGTYKNLRRECLNLIIDTSEVCMYSDTHCDSKHGYVCEEILQDKKVECLLPFFHFEGACILFLEQRLTWNQAGRRCSGMDGRLFQPNNPLKFLEYVTNRYHIPSHQRGFWLGASLEKRIWAYTGSGIVVPHNFPWGKHDKDPLGREEHCLRIYAKSGMPFTYDDAHCDAQQFYVCESEDCNPPYVIFEKRCLLVIQERRTWQEAQTSCEQDYNGRLAEVKDPELFRQFMHDNYCAKFLGAPMFGTLSKFILEKKVVITRRVANDSCPPTVQYDSEYAQHEYWLGAKAKKFLWRWKATGKALPADFPWGKGEPSGKYQGYSEKCLNIWSNSIYSWKYNDAPCENKFFLVCEIMATVPASNLLNDSSSMLLNDDPNEEDIASGNNSNKRP</sequence>
<name>A0AAV2PGP8_MEGNR</name>
<dbReference type="CDD" id="cd00037">
    <property type="entry name" value="CLECT"/>
    <property type="match status" value="2"/>
</dbReference>
<dbReference type="SUPFAM" id="SSF56436">
    <property type="entry name" value="C-type lectin-like"/>
    <property type="match status" value="2"/>
</dbReference>
<dbReference type="PROSITE" id="PS50041">
    <property type="entry name" value="C_TYPE_LECTIN_2"/>
    <property type="match status" value="3"/>
</dbReference>
<dbReference type="Proteomes" id="UP001497623">
    <property type="component" value="Unassembled WGS sequence"/>
</dbReference>
<organism evidence="2 3">
    <name type="scientific">Meganyctiphanes norvegica</name>
    <name type="common">Northern krill</name>
    <name type="synonym">Thysanopoda norvegica</name>
    <dbReference type="NCBI Taxonomy" id="48144"/>
    <lineage>
        <taxon>Eukaryota</taxon>
        <taxon>Metazoa</taxon>
        <taxon>Ecdysozoa</taxon>
        <taxon>Arthropoda</taxon>
        <taxon>Crustacea</taxon>
        <taxon>Multicrustacea</taxon>
        <taxon>Malacostraca</taxon>
        <taxon>Eumalacostraca</taxon>
        <taxon>Eucarida</taxon>
        <taxon>Euphausiacea</taxon>
        <taxon>Euphausiidae</taxon>
        <taxon>Meganyctiphanes</taxon>
    </lineage>
</organism>
<dbReference type="PANTHER" id="PTHR22801">
    <property type="entry name" value="LITHOSTATHINE"/>
    <property type="match status" value="1"/>
</dbReference>
<dbReference type="InterPro" id="IPR050801">
    <property type="entry name" value="Ca-Dep_Lectins_ImmuneDev"/>
</dbReference>
<proteinExistence type="predicted"/>
<evidence type="ECO:0000313" key="3">
    <source>
        <dbReference type="Proteomes" id="UP001497623"/>
    </source>
</evidence>
<dbReference type="InterPro" id="IPR016187">
    <property type="entry name" value="CTDL_fold"/>
</dbReference>
<dbReference type="Gene3D" id="3.10.100.10">
    <property type="entry name" value="Mannose-Binding Protein A, subunit A"/>
    <property type="match status" value="2"/>
</dbReference>
<comment type="caution">
    <text evidence="2">The sequence shown here is derived from an EMBL/GenBank/DDBJ whole genome shotgun (WGS) entry which is preliminary data.</text>
</comment>
<protein>
    <recommendedName>
        <fullName evidence="1">C-type lectin domain-containing protein</fullName>
    </recommendedName>
</protein>
<feature type="domain" description="C-type lectin" evidence="1">
    <location>
        <begin position="94"/>
        <end position="215"/>
    </location>
</feature>
<evidence type="ECO:0000313" key="2">
    <source>
        <dbReference type="EMBL" id="CAL4059198.1"/>
    </source>
</evidence>
<reference evidence="2 3" key="1">
    <citation type="submission" date="2024-05" db="EMBL/GenBank/DDBJ databases">
        <authorList>
            <person name="Wallberg A."/>
        </authorList>
    </citation>
    <scope>NUCLEOTIDE SEQUENCE [LARGE SCALE GENOMIC DNA]</scope>
</reference>
<dbReference type="PANTHER" id="PTHR22801:SF63">
    <property type="entry name" value="C-TYPE LECTIN DOMAIN-CONTAINING PROTEIN"/>
    <property type="match status" value="1"/>
</dbReference>
<keyword evidence="3" id="KW-1185">Reference proteome</keyword>
<feature type="domain" description="C-type lectin" evidence="1">
    <location>
        <begin position="7"/>
        <end position="77"/>
    </location>
</feature>
<dbReference type="EMBL" id="CAXKWB010000090">
    <property type="protein sequence ID" value="CAL4059198.1"/>
    <property type="molecule type" value="Genomic_DNA"/>
</dbReference>
<feature type="non-terminal residue" evidence="2">
    <location>
        <position position="427"/>
    </location>
</feature>
<dbReference type="Pfam" id="PF00059">
    <property type="entry name" value="Lectin_C"/>
    <property type="match status" value="1"/>
</dbReference>
<dbReference type="InterPro" id="IPR001304">
    <property type="entry name" value="C-type_lectin-like"/>
</dbReference>
<gene>
    <name evidence="2" type="ORF">MNOR_LOCUS414</name>
</gene>
<feature type="domain" description="C-type lectin" evidence="1">
    <location>
        <begin position="226"/>
        <end position="389"/>
    </location>
</feature>
<evidence type="ECO:0000259" key="1">
    <source>
        <dbReference type="PROSITE" id="PS50041"/>
    </source>
</evidence>